<evidence type="ECO:0008006" key="8">
    <source>
        <dbReference type="Google" id="ProtNLM"/>
    </source>
</evidence>
<sequence length="675" mass="72270">MPSLTESLGGTPVVTPAGPPRLPSPGEAVAHTLLNCLLREVSGPERQTAFTEGRLLLRLPRRGVLLRVALRRTSLLGAHRFTGPVDEQTPGGGWRQVDWRRLAAYTQDELSLRSGVRNDEFLEQVTSSHRTLEAVLRVRRADDSAASPTAAPQALSPLAAAPTHNSHPSVPGAREHTTKPVATDERRHAAPNSHAAPVDHRRDTGYGPGAAGAGGRAESGTSHAEDSAGRGATVAPVAAYIESEQSLLFGHRFHPTPKARTGDAASWLAYAPEAGASFPLRRLAVREHLVAEEGAEPGALDPLDRLGPREGGTVPPGYRLLPAHPWQYEMLREHPALRAALDRHDVLDLGPGGRPFAATASVRTLYDGETFLKFSLNVRITNCLRKNASYELAGAVALTRVLDPVLADLADRFPGSAVLREPAYRSLALPGPGGTPDRELLEGFGVIVREGLSRRLLPGTTPLLAAAVADEYPTSPAQISRLLAGAGPRAALDWWSAYLRLLVPPVLAACFDHGVVLEPHLQNVLICVDGDGMPAQVLFRDLEGTKLVPEHHADTLAALPPDVAGPMTYDAQRGWDRVVYCLLVNHVAELLAAFADLHPHTEAALWAEVRLTLQAYADRYGCPPPLAALLAGVPLPAKANLLTRWGRKADREAGYVRLPSPLGADVLRHSTGSTR</sequence>
<dbReference type="EMBL" id="BMWD01000008">
    <property type="protein sequence ID" value="GGX59172.1"/>
    <property type="molecule type" value="Genomic_DNA"/>
</dbReference>
<evidence type="ECO:0000256" key="3">
    <source>
        <dbReference type="SAM" id="MobiDB-lite"/>
    </source>
</evidence>
<protein>
    <recommendedName>
        <fullName evidence="8">Iron transporter</fullName>
    </recommendedName>
</protein>
<comment type="caution">
    <text evidence="6">The sequence shown here is derived from an EMBL/GenBank/DDBJ whole genome shotgun (WGS) entry which is preliminary data.</text>
</comment>
<comment type="pathway">
    <text evidence="1">Siderophore biosynthesis.</text>
</comment>
<dbReference type="Pfam" id="PF04183">
    <property type="entry name" value="IucA_IucC"/>
    <property type="match status" value="1"/>
</dbReference>
<dbReference type="InterPro" id="IPR037455">
    <property type="entry name" value="LucA/IucC-like"/>
</dbReference>
<accession>A0A918NDD0</accession>
<dbReference type="PANTHER" id="PTHR34384:SF5">
    <property type="entry name" value="L-2,3-DIAMINOPROPANOATE--CITRATE LIGASE"/>
    <property type="match status" value="1"/>
</dbReference>
<dbReference type="PANTHER" id="PTHR34384">
    <property type="entry name" value="L-2,3-DIAMINOPROPANOATE--CITRATE LIGASE"/>
    <property type="match status" value="1"/>
</dbReference>
<dbReference type="InterPro" id="IPR022770">
    <property type="entry name" value="IucA/IucC-like_C"/>
</dbReference>
<dbReference type="GO" id="GO:0016881">
    <property type="term" value="F:acid-amino acid ligase activity"/>
    <property type="evidence" value="ECO:0007669"/>
    <property type="project" value="UniProtKB-ARBA"/>
</dbReference>
<feature type="domain" description="Aerobactin siderophore biosynthesis IucA/IucC-like C-terminal" evidence="5">
    <location>
        <begin position="493"/>
        <end position="651"/>
    </location>
</feature>
<reference evidence="6" key="1">
    <citation type="journal article" date="2014" name="Int. J. Syst. Evol. Microbiol.">
        <title>Complete genome sequence of Corynebacterium casei LMG S-19264T (=DSM 44701T), isolated from a smear-ripened cheese.</title>
        <authorList>
            <consortium name="US DOE Joint Genome Institute (JGI-PGF)"/>
            <person name="Walter F."/>
            <person name="Albersmeier A."/>
            <person name="Kalinowski J."/>
            <person name="Ruckert C."/>
        </authorList>
    </citation>
    <scope>NUCLEOTIDE SEQUENCE</scope>
    <source>
        <strain evidence="6">JCM 4956</strain>
    </source>
</reference>
<evidence type="ECO:0000313" key="6">
    <source>
        <dbReference type="EMBL" id="GGX59172.1"/>
    </source>
</evidence>
<keyword evidence="7" id="KW-1185">Reference proteome</keyword>
<name>A0A918NDD0_9ACTN</name>
<dbReference type="Proteomes" id="UP000645555">
    <property type="component" value="Unassembled WGS sequence"/>
</dbReference>
<dbReference type="RefSeq" id="WP_229916176.1">
    <property type="nucleotide sequence ID" value="NZ_BMWD01000008.1"/>
</dbReference>
<evidence type="ECO:0000259" key="4">
    <source>
        <dbReference type="Pfam" id="PF04183"/>
    </source>
</evidence>
<evidence type="ECO:0000313" key="7">
    <source>
        <dbReference type="Proteomes" id="UP000645555"/>
    </source>
</evidence>
<feature type="region of interest" description="Disordered" evidence="3">
    <location>
        <begin position="1"/>
        <end position="25"/>
    </location>
</feature>
<feature type="region of interest" description="Disordered" evidence="3">
    <location>
        <begin position="159"/>
        <end position="230"/>
    </location>
</feature>
<feature type="domain" description="Aerobactin siderophore biosynthesis IucA/IucC N-terminal" evidence="4">
    <location>
        <begin position="240"/>
        <end position="468"/>
    </location>
</feature>
<dbReference type="GO" id="GO:0019290">
    <property type="term" value="P:siderophore biosynthetic process"/>
    <property type="evidence" value="ECO:0007669"/>
    <property type="project" value="InterPro"/>
</dbReference>
<evidence type="ECO:0000256" key="2">
    <source>
        <dbReference type="ARBA" id="ARBA00007832"/>
    </source>
</evidence>
<organism evidence="6 7">
    <name type="scientific">Streptomyces fructofermentans</name>
    <dbReference type="NCBI Taxonomy" id="152141"/>
    <lineage>
        <taxon>Bacteria</taxon>
        <taxon>Bacillati</taxon>
        <taxon>Actinomycetota</taxon>
        <taxon>Actinomycetes</taxon>
        <taxon>Kitasatosporales</taxon>
        <taxon>Streptomycetaceae</taxon>
        <taxon>Streptomyces</taxon>
    </lineage>
</organism>
<dbReference type="AlphaFoldDB" id="A0A918NDD0"/>
<dbReference type="InterPro" id="IPR007310">
    <property type="entry name" value="Aerobactin_biosyn_IucA/IucC_N"/>
</dbReference>
<proteinExistence type="inferred from homology"/>
<feature type="compositionally biased region" description="Gly residues" evidence="3">
    <location>
        <begin position="206"/>
        <end position="217"/>
    </location>
</feature>
<dbReference type="Gene3D" id="1.10.510.40">
    <property type="match status" value="1"/>
</dbReference>
<feature type="compositionally biased region" description="Basic and acidic residues" evidence="3">
    <location>
        <begin position="173"/>
        <end position="188"/>
    </location>
</feature>
<evidence type="ECO:0000256" key="1">
    <source>
        <dbReference type="ARBA" id="ARBA00004924"/>
    </source>
</evidence>
<evidence type="ECO:0000259" key="5">
    <source>
        <dbReference type="Pfam" id="PF06276"/>
    </source>
</evidence>
<gene>
    <name evidence="6" type="ORF">GCM10010515_28810</name>
</gene>
<dbReference type="Pfam" id="PF06276">
    <property type="entry name" value="FhuF"/>
    <property type="match status" value="1"/>
</dbReference>
<reference evidence="6" key="2">
    <citation type="submission" date="2020-09" db="EMBL/GenBank/DDBJ databases">
        <authorList>
            <person name="Sun Q."/>
            <person name="Ohkuma M."/>
        </authorList>
    </citation>
    <scope>NUCLEOTIDE SEQUENCE</scope>
    <source>
        <strain evidence="6">JCM 4956</strain>
    </source>
</reference>
<comment type="similarity">
    <text evidence="2">Belongs to the IucA/IucC family.</text>
</comment>